<evidence type="ECO:0000259" key="1">
    <source>
        <dbReference type="Pfam" id="PF04389"/>
    </source>
</evidence>
<evidence type="ECO:0000313" key="2">
    <source>
        <dbReference type="EMBL" id="BCX49696.1"/>
    </source>
</evidence>
<sequence>MLVLLPFWLVASTVLGVWLWHRGQQQQEAHEPEKFRTEISADGLADDVNKLVNICGPRHVGTEQGERGLSRAAAMIEGTLGPSNAGYRIESSPGPPTPNGSWPIIRATLPGDEREPLVVLAAYDASPDGGGVEANATGVASVMGIAQALAGENLGRPVVFAFVPHAYDAGSPRQEALERLLGKLGSFERILVVEATGADAKLIASASDPGLLTGLEGRVITVEIDQAPLESALYQAGQPAVRISTRRPVTGDVADSGLPLPGVHAEATRKLAELVRGLAGNG</sequence>
<dbReference type="InterPro" id="IPR007484">
    <property type="entry name" value="Peptidase_M28"/>
</dbReference>
<evidence type="ECO:0000313" key="3">
    <source>
        <dbReference type="Proteomes" id="UP001374893"/>
    </source>
</evidence>
<organism evidence="2 3">
    <name type="scientific">Haloferula helveola</name>
    <dbReference type="NCBI Taxonomy" id="490095"/>
    <lineage>
        <taxon>Bacteria</taxon>
        <taxon>Pseudomonadati</taxon>
        <taxon>Verrucomicrobiota</taxon>
        <taxon>Verrucomicrobiia</taxon>
        <taxon>Verrucomicrobiales</taxon>
        <taxon>Verrucomicrobiaceae</taxon>
        <taxon>Haloferula</taxon>
    </lineage>
</organism>
<dbReference type="Proteomes" id="UP001374893">
    <property type="component" value="Chromosome"/>
</dbReference>
<feature type="domain" description="Peptidase M28" evidence="1">
    <location>
        <begin position="107"/>
        <end position="163"/>
    </location>
</feature>
<dbReference type="Gene3D" id="3.40.630.10">
    <property type="entry name" value="Zn peptidases"/>
    <property type="match status" value="1"/>
</dbReference>
<proteinExistence type="predicted"/>
<keyword evidence="3" id="KW-1185">Reference proteome</keyword>
<name>A0ABN6H7Q9_9BACT</name>
<dbReference type="Pfam" id="PF04389">
    <property type="entry name" value="Peptidase_M28"/>
    <property type="match status" value="1"/>
</dbReference>
<reference evidence="2 3" key="1">
    <citation type="submission" date="2021-06" db="EMBL/GenBank/DDBJ databases">
        <title>Complete genome of Haloferula helveola possessing various polysaccharide degrading enzymes.</title>
        <authorList>
            <person name="Takami H."/>
            <person name="Huang C."/>
            <person name="Hamasaki K."/>
        </authorList>
    </citation>
    <scope>NUCLEOTIDE SEQUENCE [LARGE SCALE GENOMIC DNA]</scope>
    <source>
        <strain evidence="2 3">CN-1</strain>
    </source>
</reference>
<dbReference type="EMBL" id="AP024702">
    <property type="protein sequence ID" value="BCX49696.1"/>
    <property type="molecule type" value="Genomic_DNA"/>
</dbReference>
<dbReference type="SUPFAM" id="SSF53187">
    <property type="entry name" value="Zn-dependent exopeptidases"/>
    <property type="match status" value="1"/>
</dbReference>
<gene>
    <name evidence="2" type="ORF">HAHE_36040</name>
</gene>
<protein>
    <recommendedName>
        <fullName evidence="1">Peptidase M28 domain-containing protein</fullName>
    </recommendedName>
</protein>
<accession>A0ABN6H7Q9</accession>